<evidence type="ECO:0000313" key="1">
    <source>
        <dbReference type="Ensembl" id="ENSENLP00000049105.1"/>
    </source>
</evidence>
<organism evidence="1 2">
    <name type="scientific">Echeneis naucrates</name>
    <name type="common">Live sharksucker</name>
    <dbReference type="NCBI Taxonomy" id="173247"/>
    <lineage>
        <taxon>Eukaryota</taxon>
        <taxon>Metazoa</taxon>
        <taxon>Chordata</taxon>
        <taxon>Craniata</taxon>
        <taxon>Vertebrata</taxon>
        <taxon>Euteleostomi</taxon>
        <taxon>Actinopterygii</taxon>
        <taxon>Neopterygii</taxon>
        <taxon>Teleostei</taxon>
        <taxon>Neoteleostei</taxon>
        <taxon>Acanthomorphata</taxon>
        <taxon>Carangaria</taxon>
        <taxon>Carangiformes</taxon>
        <taxon>Echeneidae</taxon>
        <taxon>Echeneis</taxon>
    </lineage>
</organism>
<name>A0A665WZ31_ECHNA</name>
<dbReference type="InParanoid" id="A0A665WZ31"/>
<keyword evidence="2" id="KW-1185">Reference proteome</keyword>
<sequence>MSANASSSITGTAARAAAGDELSSPADFWTTGLNLSGRPGIESLSATGEAHIFFTCSSTCRFRADLLLAVREGTMGGYAGSLAAASVWTSRWCLNRGRLLGNSKGSRVRAAMFPPPLLLLPFRQKETS</sequence>
<dbReference type="Proteomes" id="UP000472264">
    <property type="component" value="Chromosome 9"/>
</dbReference>
<evidence type="ECO:0000313" key="2">
    <source>
        <dbReference type="Proteomes" id="UP000472264"/>
    </source>
</evidence>
<dbReference type="Ensembl" id="ENSENLT00000050314.1">
    <property type="protein sequence ID" value="ENSENLP00000049105.1"/>
    <property type="gene ID" value="ENSENLG00000020694.1"/>
</dbReference>
<reference evidence="1" key="1">
    <citation type="submission" date="2021-04" db="EMBL/GenBank/DDBJ databases">
        <authorList>
            <consortium name="Wellcome Sanger Institute Data Sharing"/>
        </authorList>
    </citation>
    <scope>NUCLEOTIDE SEQUENCE [LARGE SCALE GENOMIC DNA]</scope>
</reference>
<protein>
    <submittedName>
        <fullName evidence="1">Uncharacterized protein</fullName>
    </submittedName>
</protein>
<proteinExistence type="predicted"/>
<reference evidence="1" key="3">
    <citation type="submission" date="2025-09" db="UniProtKB">
        <authorList>
            <consortium name="Ensembl"/>
        </authorList>
    </citation>
    <scope>IDENTIFICATION</scope>
</reference>
<dbReference type="AlphaFoldDB" id="A0A665WZ31"/>
<accession>A0A665WZ31</accession>
<reference evidence="1" key="2">
    <citation type="submission" date="2025-08" db="UniProtKB">
        <authorList>
            <consortium name="Ensembl"/>
        </authorList>
    </citation>
    <scope>IDENTIFICATION</scope>
</reference>